<name>A0AAV1LDT9_9NEOP</name>
<feature type="chain" id="PRO_5043819083" description="Chorion early A" evidence="4">
    <location>
        <begin position="18"/>
        <end position="129"/>
    </location>
</feature>
<keyword evidence="6" id="KW-1185">Reference proteome</keyword>
<evidence type="ECO:0000313" key="5">
    <source>
        <dbReference type="EMBL" id="CAK1593189.1"/>
    </source>
</evidence>
<dbReference type="InterPro" id="IPR002635">
    <property type="entry name" value="Chorion"/>
</dbReference>
<feature type="signal peptide" evidence="4">
    <location>
        <begin position="1"/>
        <end position="17"/>
    </location>
</feature>
<sequence length="129" mass="12787">MLRFVCLLACLFQVALGQCAGSLGQIAPVNAVASGPAYGYEELGRVPNPALGVYRGPSFPAPYNSIGNYGGVGTGDLSVVGEMPVAGSTVVVGQIPVLGNVRFDGQIPAGGIISVSGSCSCGVNGAIIS</sequence>
<proteinExistence type="inferred from homology"/>
<evidence type="ECO:0000256" key="1">
    <source>
        <dbReference type="ARBA" id="ARBA00005906"/>
    </source>
</evidence>
<comment type="similarity">
    <text evidence="1 3">Belongs to the chorion protein family.</text>
</comment>
<evidence type="ECO:0000256" key="4">
    <source>
        <dbReference type="SAM" id="SignalP"/>
    </source>
</evidence>
<dbReference type="AlphaFoldDB" id="A0AAV1LDT9"/>
<comment type="caution">
    <text evidence="5">The sequence shown here is derived from an EMBL/GenBank/DDBJ whole genome shotgun (WGS) entry which is preliminary data.</text>
</comment>
<dbReference type="Pfam" id="PF01723">
    <property type="entry name" value="Chorion_1"/>
    <property type="match status" value="1"/>
</dbReference>
<dbReference type="EMBL" id="CAVLGL010000088">
    <property type="protein sequence ID" value="CAK1593189.1"/>
    <property type="molecule type" value="Genomic_DNA"/>
</dbReference>
<evidence type="ECO:0000313" key="6">
    <source>
        <dbReference type="Proteomes" id="UP001314205"/>
    </source>
</evidence>
<evidence type="ECO:0000256" key="2">
    <source>
        <dbReference type="ARBA" id="ARBA00022737"/>
    </source>
</evidence>
<dbReference type="Proteomes" id="UP001314205">
    <property type="component" value="Unassembled WGS sequence"/>
</dbReference>
<dbReference type="GO" id="GO:0042600">
    <property type="term" value="C:egg chorion"/>
    <property type="evidence" value="ECO:0007669"/>
    <property type="project" value="InterPro"/>
</dbReference>
<reference evidence="5 6" key="1">
    <citation type="submission" date="2023-11" db="EMBL/GenBank/DDBJ databases">
        <authorList>
            <person name="Hedman E."/>
            <person name="Englund M."/>
            <person name="Stromberg M."/>
            <person name="Nyberg Akerstrom W."/>
            <person name="Nylinder S."/>
            <person name="Jareborg N."/>
            <person name="Kallberg Y."/>
            <person name="Kronander E."/>
        </authorList>
    </citation>
    <scope>NUCLEOTIDE SEQUENCE [LARGE SCALE GENOMIC DNA]</scope>
</reference>
<accession>A0AAV1LDT9</accession>
<protein>
    <recommendedName>
        <fullName evidence="7">Chorion early A</fullName>
    </recommendedName>
</protein>
<gene>
    <name evidence="5" type="ORF">PARMNEM_LOCUS13013</name>
</gene>
<keyword evidence="2" id="KW-0677">Repeat</keyword>
<dbReference type="GO" id="GO:0007304">
    <property type="term" value="P:chorion-containing eggshell formation"/>
    <property type="evidence" value="ECO:0007669"/>
    <property type="project" value="InterPro"/>
</dbReference>
<evidence type="ECO:0008006" key="7">
    <source>
        <dbReference type="Google" id="ProtNLM"/>
    </source>
</evidence>
<organism evidence="5 6">
    <name type="scientific">Parnassius mnemosyne</name>
    <name type="common">clouded apollo</name>
    <dbReference type="NCBI Taxonomy" id="213953"/>
    <lineage>
        <taxon>Eukaryota</taxon>
        <taxon>Metazoa</taxon>
        <taxon>Ecdysozoa</taxon>
        <taxon>Arthropoda</taxon>
        <taxon>Hexapoda</taxon>
        <taxon>Insecta</taxon>
        <taxon>Pterygota</taxon>
        <taxon>Neoptera</taxon>
        <taxon>Endopterygota</taxon>
        <taxon>Lepidoptera</taxon>
        <taxon>Glossata</taxon>
        <taxon>Ditrysia</taxon>
        <taxon>Papilionoidea</taxon>
        <taxon>Papilionidae</taxon>
        <taxon>Parnassiinae</taxon>
        <taxon>Parnassini</taxon>
        <taxon>Parnassius</taxon>
        <taxon>Driopa</taxon>
    </lineage>
</organism>
<keyword evidence="4" id="KW-0732">Signal</keyword>
<dbReference type="GO" id="GO:0005213">
    <property type="term" value="F:structural constituent of egg chorion"/>
    <property type="evidence" value="ECO:0007669"/>
    <property type="project" value="InterPro"/>
</dbReference>
<evidence type="ECO:0000256" key="3">
    <source>
        <dbReference type="RuleBase" id="RU004378"/>
    </source>
</evidence>